<comment type="function">
    <text evidence="11">Member of the two-component regulatory system NtrB/NtrC, which controls expression of the nitrogen-regulated (ntr) genes in response to nitrogen limitation. Under conditions of nitrogen limitation, NtrB autophosphorylates and transfers the phosphoryl group to NtrC. In the presence of nitrogen, acts as a phosphatase that dephosphorylates and inactivates NtrC.</text>
</comment>
<comment type="caution">
    <text evidence="17">The sequence shown here is derived from an EMBL/GenBank/DDBJ whole genome shotgun (WGS) entry which is preliminary data.</text>
</comment>
<dbReference type="Pfam" id="PF02518">
    <property type="entry name" value="HATPase_c"/>
    <property type="match status" value="1"/>
</dbReference>
<evidence type="ECO:0000256" key="3">
    <source>
        <dbReference type="ARBA" id="ARBA00022553"/>
    </source>
</evidence>
<dbReference type="InterPro" id="IPR036890">
    <property type="entry name" value="HATPase_C_sf"/>
</dbReference>
<dbReference type="Proteomes" id="UP000253250">
    <property type="component" value="Unassembled WGS sequence"/>
</dbReference>
<dbReference type="SMART" id="SM00387">
    <property type="entry name" value="HATPase_c"/>
    <property type="match status" value="1"/>
</dbReference>
<gene>
    <name evidence="17" type="ORF">C4900_01390</name>
</gene>
<keyword evidence="6 17" id="KW-0418">Kinase</keyword>
<dbReference type="EC" id="2.7.13.3" evidence="2"/>
<dbReference type="OrthoDB" id="9789238at2"/>
<organism evidence="17 18">
    <name type="scientific">Acidiferrobacter thiooxydans</name>
    <dbReference type="NCBI Taxonomy" id="163359"/>
    <lineage>
        <taxon>Bacteria</taxon>
        <taxon>Pseudomonadati</taxon>
        <taxon>Pseudomonadota</taxon>
        <taxon>Gammaproteobacteria</taxon>
        <taxon>Acidiferrobacterales</taxon>
        <taxon>Acidiferrobacteraceae</taxon>
        <taxon>Acidiferrobacter</taxon>
    </lineage>
</organism>
<dbReference type="Gene3D" id="3.30.450.20">
    <property type="entry name" value="PAS domain"/>
    <property type="match status" value="1"/>
</dbReference>
<dbReference type="Gene3D" id="3.30.565.10">
    <property type="entry name" value="Histidine kinase-like ATPase, C-terminal domain"/>
    <property type="match status" value="1"/>
</dbReference>
<dbReference type="SUPFAM" id="SSF55874">
    <property type="entry name" value="ATPase domain of HSP90 chaperone/DNA topoisomerase II/histidine kinase"/>
    <property type="match status" value="1"/>
</dbReference>
<evidence type="ECO:0000256" key="5">
    <source>
        <dbReference type="ARBA" id="ARBA00022741"/>
    </source>
</evidence>
<keyword evidence="7" id="KW-0378">Hydrolase</keyword>
<evidence type="ECO:0000313" key="17">
    <source>
        <dbReference type="EMBL" id="RCN59475.1"/>
    </source>
</evidence>
<evidence type="ECO:0000256" key="11">
    <source>
        <dbReference type="ARBA" id="ARBA00037696"/>
    </source>
</evidence>
<dbReference type="Pfam" id="PF00512">
    <property type="entry name" value="HisKA"/>
    <property type="match status" value="1"/>
</dbReference>
<dbReference type="Pfam" id="PF00989">
    <property type="entry name" value="PAS"/>
    <property type="match status" value="1"/>
</dbReference>
<keyword evidence="15" id="KW-0175">Coiled coil</keyword>
<dbReference type="InterPro" id="IPR005467">
    <property type="entry name" value="His_kinase_dom"/>
</dbReference>
<evidence type="ECO:0000256" key="8">
    <source>
        <dbReference type="ARBA" id="ARBA00022840"/>
    </source>
</evidence>
<feature type="coiled-coil region" evidence="15">
    <location>
        <begin position="149"/>
        <end position="176"/>
    </location>
</feature>
<keyword evidence="5" id="KW-0547">Nucleotide-binding</keyword>
<name>A0A368HN72_9GAMM</name>
<evidence type="ECO:0000256" key="13">
    <source>
        <dbReference type="ARBA" id="ARBA00042313"/>
    </source>
</evidence>
<evidence type="ECO:0000256" key="15">
    <source>
        <dbReference type="SAM" id="Coils"/>
    </source>
</evidence>
<reference evidence="17 18" key="1">
    <citation type="submission" date="2018-02" db="EMBL/GenBank/DDBJ databases">
        <title>Insights into the biology of acidophilic members of the Acidiferrobacteraceae family derived from comparative genomic analyses.</title>
        <authorList>
            <person name="Issotta F."/>
            <person name="Thyssen C."/>
            <person name="Mena C."/>
            <person name="Moya A."/>
            <person name="Bellenberg S."/>
            <person name="Sproer C."/>
            <person name="Covarrubias P.C."/>
            <person name="Sand W."/>
            <person name="Quatrini R."/>
            <person name="Vera M."/>
        </authorList>
    </citation>
    <scope>NUCLEOTIDE SEQUENCE [LARGE SCALE GENOMIC DNA]</scope>
    <source>
        <strain evidence="18">m-1</strain>
    </source>
</reference>
<dbReference type="InterPro" id="IPR003661">
    <property type="entry name" value="HisK_dim/P_dom"/>
</dbReference>
<dbReference type="SMART" id="SM00388">
    <property type="entry name" value="HisKA"/>
    <property type="match status" value="1"/>
</dbReference>
<dbReference type="InterPro" id="IPR000014">
    <property type="entry name" value="PAS"/>
</dbReference>
<keyword evidence="3" id="KW-0597">Phosphoprotein</keyword>
<dbReference type="GO" id="GO:0005524">
    <property type="term" value="F:ATP binding"/>
    <property type="evidence" value="ECO:0007669"/>
    <property type="project" value="UniProtKB-KW"/>
</dbReference>
<dbReference type="GO" id="GO:0016787">
    <property type="term" value="F:hydrolase activity"/>
    <property type="evidence" value="ECO:0007669"/>
    <property type="project" value="UniProtKB-KW"/>
</dbReference>
<dbReference type="SUPFAM" id="SSF47384">
    <property type="entry name" value="Homodimeric domain of signal transducing histidine kinase"/>
    <property type="match status" value="1"/>
</dbReference>
<evidence type="ECO:0000256" key="10">
    <source>
        <dbReference type="ARBA" id="ARBA00023231"/>
    </source>
</evidence>
<protein>
    <recommendedName>
        <fullName evidence="12">Sensory histidine kinase/phosphatase NtrB</fullName>
        <ecNumber evidence="2">2.7.13.3</ecNumber>
    </recommendedName>
    <alternativeName>
        <fullName evidence="13">Nitrogen regulation protein NR(II)</fullName>
    </alternativeName>
    <alternativeName>
        <fullName evidence="14">Nitrogen regulator II</fullName>
    </alternativeName>
</protein>
<evidence type="ECO:0000256" key="14">
    <source>
        <dbReference type="ARBA" id="ARBA00043094"/>
    </source>
</evidence>
<dbReference type="SMART" id="SM00091">
    <property type="entry name" value="PAS"/>
    <property type="match status" value="1"/>
</dbReference>
<feature type="domain" description="Histidine kinase" evidence="16">
    <location>
        <begin position="140"/>
        <end position="349"/>
    </location>
</feature>
<dbReference type="InterPro" id="IPR036097">
    <property type="entry name" value="HisK_dim/P_sf"/>
</dbReference>
<dbReference type="PANTHER" id="PTHR43065:SF16">
    <property type="entry name" value="SENSORY HISTIDINE KINASE_PHOSPHATASE NTRB"/>
    <property type="match status" value="1"/>
</dbReference>
<dbReference type="AlphaFoldDB" id="A0A368HN72"/>
<keyword evidence="10" id="KW-0535">Nitrogen fixation</keyword>
<sequence length="355" mass="39285">MESHAESIVENLTTAVVVADAALRVRAVNPAGEILFELSAKQMVGQPLERLWPQTAPLAGLFADILQSAHSFTRRGLPLPLPGREVLVDVTATAILPSSESGLQEAALLFELNQVDRLRRLAHEEELVDRHLAQRAVVRGLAHEIKNPLGGLRGAAQLLERKLSESEREYTRIIIREADRLQGLVDRLAGPTRPYLPVQVNIHQVLEHVRSLILAEVGEGYVLRRDYDPSIPEFAGDPDQLVQAVLNLARNAVQAPSHLIILRSRIERQFTIGQRRHKLVLRAEVEDDGPGVPQALRDTLFYPMVTGHAAGTGLGLSIAQDIARRHGGLIEYTSRPARTVFTLFLPLRQEYDPTG</sequence>
<evidence type="ECO:0000256" key="7">
    <source>
        <dbReference type="ARBA" id="ARBA00022801"/>
    </source>
</evidence>
<dbReference type="Gene3D" id="1.10.287.130">
    <property type="match status" value="1"/>
</dbReference>
<evidence type="ECO:0000256" key="6">
    <source>
        <dbReference type="ARBA" id="ARBA00022777"/>
    </source>
</evidence>
<keyword evidence="9" id="KW-0902">Two-component regulatory system</keyword>
<dbReference type="NCBIfam" id="NF008293">
    <property type="entry name" value="PRK11073.1"/>
    <property type="match status" value="1"/>
</dbReference>
<evidence type="ECO:0000313" key="18">
    <source>
        <dbReference type="Proteomes" id="UP000253250"/>
    </source>
</evidence>
<evidence type="ECO:0000256" key="4">
    <source>
        <dbReference type="ARBA" id="ARBA00022679"/>
    </source>
</evidence>
<dbReference type="RefSeq" id="WP_114282799.1">
    <property type="nucleotide sequence ID" value="NZ_CP080624.1"/>
</dbReference>
<dbReference type="PRINTS" id="PR00344">
    <property type="entry name" value="BCTRLSENSOR"/>
</dbReference>
<dbReference type="EMBL" id="PSYR01000001">
    <property type="protein sequence ID" value="RCN59475.1"/>
    <property type="molecule type" value="Genomic_DNA"/>
</dbReference>
<proteinExistence type="predicted"/>
<keyword evidence="8" id="KW-0067">ATP-binding</keyword>
<keyword evidence="18" id="KW-1185">Reference proteome</keyword>
<dbReference type="CDD" id="cd00082">
    <property type="entry name" value="HisKA"/>
    <property type="match status" value="1"/>
</dbReference>
<dbReference type="GO" id="GO:0006355">
    <property type="term" value="P:regulation of DNA-templated transcription"/>
    <property type="evidence" value="ECO:0007669"/>
    <property type="project" value="InterPro"/>
</dbReference>
<evidence type="ECO:0000256" key="1">
    <source>
        <dbReference type="ARBA" id="ARBA00000085"/>
    </source>
</evidence>
<evidence type="ECO:0000256" key="2">
    <source>
        <dbReference type="ARBA" id="ARBA00012438"/>
    </source>
</evidence>
<dbReference type="InterPro" id="IPR013767">
    <property type="entry name" value="PAS_fold"/>
</dbReference>
<dbReference type="PROSITE" id="PS50109">
    <property type="entry name" value="HIS_KIN"/>
    <property type="match status" value="1"/>
</dbReference>
<accession>A0A368HN72</accession>
<dbReference type="PANTHER" id="PTHR43065">
    <property type="entry name" value="SENSOR HISTIDINE KINASE"/>
    <property type="match status" value="1"/>
</dbReference>
<dbReference type="InterPro" id="IPR003594">
    <property type="entry name" value="HATPase_dom"/>
</dbReference>
<keyword evidence="4" id="KW-0808">Transferase</keyword>
<dbReference type="InterPro" id="IPR035965">
    <property type="entry name" value="PAS-like_dom_sf"/>
</dbReference>
<dbReference type="GO" id="GO:0000155">
    <property type="term" value="F:phosphorelay sensor kinase activity"/>
    <property type="evidence" value="ECO:0007669"/>
    <property type="project" value="InterPro"/>
</dbReference>
<dbReference type="InterPro" id="IPR004358">
    <property type="entry name" value="Sig_transdc_His_kin-like_C"/>
</dbReference>
<evidence type="ECO:0000256" key="9">
    <source>
        <dbReference type="ARBA" id="ARBA00023012"/>
    </source>
</evidence>
<evidence type="ECO:0000256" key="12">
    <source>
        <dbReference type="ARBA" id="ARBA00039567"/>
    </source>
</evidence>
<comment type="catalytic activity">
    <reaction evidence="1">
        <text>ATP + protein L-histidine = ADP + protein N-phospho-L-histidine.</text>
        <dbReference type="EC" id="2.7.13.3"/>
    </reaction>
</comment>
<dbReference type="SUPFAM" id="SSF55785">
    <property type="entry name" value="PYP-like sensor domain (PAS domain)"/>
    <property type="match status" value="1"/>
</dbReference>
<evidence type="ECO:0000259" key="16">
    <source>
        <dbReference type="PROSITE" id="PS50109"/>
    </source>
</evidence>